<protein>
    <submittedName>
        <fullName evidence="2">Phosphatidylinositol kinase</fullName>
    </submittedName>
</protein>
<organism evidence="2">
    <name type="scientific">Edaphobacter paludis</name>
    <dbReference type="NCBI Taxonomy" id="3035702"/>
    <lineage>
        <taxon>Bacteria</taxon>
        <taxon>Pseudomonadati</taxon>
        <taxon>Acidobacteriota</taxon>
        <taxon>Terriglobia</taxon>
        <taxon>Terriglobales</taxon>
        <taxon>Acidobacteriaceae</taxon>
        <taxon>Edaphobacter</taxon>
    </lineage>
</organism>
<dbReference type="InterPro" id="IPR046748">
    <property type="entry name" value="HipA_2"/>
</dbReference>
<name>A0AAU7CYX0_9BACT</name>
<dbReference type="RefSeq" id="WP_348267699.1">
    <property type="nucleotide sequence ID" value="NZ_CP121194.1"/>
</dbReference>
<sequence length="288" mass="32557">MAVLAVQAIRRMRGGAQSQLMLGADGKLWVVKFQNNPQHLRVLANELIATRLAAAVGLTVPVSDVVEVTEWLVANTLDMQVELGHSVRYKYVAGLQFGSQFVGGLMPGQVVDYLPEQQLDEVRNLAEFAGMLCIDKWAGNCNGRQAVFERKPRERKYRATFIDQGFCFNAGEWTFPDSPLRGVYQRNKVYARVTGWESFEPWLSCVEAMDAGVLWEIAEAVPPEWYGGDTAVIERLMEQMLTRRSRVRELIASFRDSNREPFPMWDTGKRIVVPRQFAEMSGAGKFVM</sequence>
<feature type="domain" description="HipA-like kinase" evidence="1">
    <location>
        <begin position="8"/>
        <end position="102"/>
    </location>
</feature>
<evidence type="ECO:0000259" key="1">
    <source>
        <dbReference type="Pfam" id="PF20613"/>
    </source>
</evidence>
<proteinExistence type="predicted"/>
<gene>
    <name evidence="2" type="ORF">P4G45_00285</name>
</gene>
<evidence type="ECO:0000313" key="2">
    <source>
        <dbReference type="EMBL" id="XBH10194.1"/>
    </source>
</evidence>
<keyword evidence="2" id="KW-0418">Kinase</keyword>
<dbReference type="KEGG" id="epl:P4G45_00285"/>
<dbReference type="GO" id="GO:0016301">
    <property type="term" value="F:kinase activity"/>
    <property type="evidence" value="ECO:0007669"/>
    <property type="project" value="UniProtKB-KW"/>
</dbReference>
<accession>A0AAU7CYX0</accession>
<dbReference type="Pfam" id="PF20613">
    <property type="entry name" value="HipA_2"/>
    <property type="match status" value="1"/>
</dbReference>
<keyword evidence="2" id="KW-0808">Transferase</keyword>
<dbReference type="AlphaFoldDB" id="A0AAU7CYX0"/>
<reference evidence="2" key="1">
    <citation type="submission" date="2023-03" db="EMBL/GenBank/DDBJ databases">
        <title>Edaphobacter sp.</title>
        <authorList>
            <person name="Huber K.J."/>
            <person name="Papendorf J."/>
            <person name="Pilke C."/>
            <person name="Bunk B."/>
            <person name="Sproeer C."/>
            <person name="Pester M."/>
        </authorList>
    </citation>
    <scope>NUCLEOTIDE SEQUENCE</scope>
    <source>
        <strain evidence="2">DSM 109919</strain>
    </source>
</reference>
<dbReference type="EMBL" id="CP121194">
    <property type="protein sequence ID" value="XBH10194.1"/>
    <property type="molecule type" value="Genomic_DNA"/>
</dbReference>